<evidence type="ECO:0000259" key="1">
    <source>
        <dbReference type="Pfam" id="PF01966"/>
    </source>
</evidence>
<proteinExistence type="predicted"/>
<dbReference type="RefSeq" id="WP_378959898.1">
    <property type="nucleotide sequence ID" value="NZ_JBHSBY010000035.1"/>
</dbReference>
<keyword evidence="3" id="KW-1185">Reference proteome</keyword>
<sequence length="198" mass="22721">MTKQATELLIEYGTELLYNHSMRTFLFGLLNAEQKKVKYDPELYYVCSAFHDLGLRPHYSSPDKRFEVDGANAARDFLKSHGLPEKSLQLAWDAIALHTSPGIAEYKEPEVAMLNYATALDVVGRGYDDLPPADRTDILKVFPRMNLKNQMIQTFFDGFGYKPRTTIGNMNSDICVCMIPHFQKWNLCDEIKDSPWEE</sequence>
<feature type="domain" description="HD" evidence="1">
    <location>
        <begin position="18"/>
        <end position="109"/>
    </location>
</feature>
<organism evidence="2 3">
    <name type="scientific">Pedobacter jamesrossensis</name>
    <dbReference type="NCBI Taxonomy" id="1908238"/>
    <lineage>
        <taxon>Bacteria</taxon>
        <taxon>Pseudomonadati</taxon>
        <taxon>Bacteroidota</taxon>
        <taxon>Sphingobacteriia</taxon>
        <taxon>Sphingobacteriales</taxon>
        <taxon>Sphingobacteriaceae</taxon>
        <taxon>Pedobacter</taxon>
    </lineage>
</organism>
<dbReference type="Pfam" id="PF01966">
    <property type="entry name" value="HD"/>
    <property type="match status" value="1"/>
</dbReference>
<protein>
    <submittedName>
        <fullName evidence="2">HD domain-containing protein</fullName>
    </submittedName>
</protein>
<dbReference type="SUPFAM" id="SSF109604">
    <property type="entry name" value="HD-domain/PDEase-like"/>
    <property type="match status" value="1"/>
</dbReference>
<evidence type="ECO:0000313" key="3">
    <source>
        <dbReference type="Proteomes" id="UP001595792"/>
    </source>
</evidence>
<dbReference type="Gene3D" id="1.10.3210.10">
    <property type="entry name" value="Hypothetical protein af1432"/>
    <property type="match status" value="1"/>
</dbReference>
<dbReference type="PANTHER" id="PTHR35569">
    <property type="entry name" value="CYANAMIDE HYDRATASE DDI2-RELATED"/>
    <property type="match status" value="1"/>
</dbReference>
<dbReference type="Proteomes" id="UP001595792">
    <property type="component" value="Unassembled WGS sequence"/>
</dbReference>
<dbReference type="InterPro" id="IPR006674">
    <property type="entry name" value="HD_domain"/>
</dbReference>
<dbReference type="PANTHER" id="PTHR35569:SF1">
    <property type="entry name" value="CYANAMIDE HYDRATASE DDI2-RELATED"/>
    <property type="match status" value="1"/>
</dbReference>
<gene>
    <name evidence="2" type="ORF">ACFOUY_07640</name>
</gene>
<dbReference type="EMBL" id="JBHSBY010000035">
    <property type="protein sequence ID" value="MFC4196565.1"/>
    <property type="molecule type" value="Genomic_DNA"/>
</dbReference>
<comment type="caution">
    <text evidence="2">The sequence shown here is derived from an EMBL/GenBank/DDBJ whole genome shotgun (WGS) entry which is preliminary data.</text>
</comment>
<name>A0ABV8NHX9_9SPHI</name>
<accession>A0ABV8NHX9</accession>
<reference evidence="3" key="1">
    <citation type="journal article" date="2019" name="Int. J. Syst. Evol. Microbiol.">
        <title>The Global Catalogue of Microorganisms (GCM) 10K type strain sequencing project: providing services to taxonomists for standard genome sequencing and annotation.</title>
        <authorList>
            <consortium name="The Broad Institute Genomics Platform"/>
            <consortium name="The Broad Institute Genome Sequencing Center for Infectious Disease"/>
            <person name="Wu L."/>
            <person name="Ma J."/>
        </authorList>
    </citation>
    <scope>NUCLEOTIDE SEQUENCE [LARGE SCALE GENOMIC DNA]</scope>
    <source>
        <strain evidence="3">CCM 8689</strain>
    </source>
</reference>
<evidence type="ECO:0000313" key="2">
    <source>
        <dbReference type="EMBL" id="MFC4196565.1"/>
    </source>
</evidence>